<dbReference type="Proteomes" id="UP000217790">
    <property type="component" value="Unassembled WGS sequence"/>
</dbReference>
<accession>A0A2H3EM29</accession>
<name>A0A2H3EM29_ARMGA</name>
<evidence type="ECO:0000313" key="1">
    <source>
        <dbReference type="EMBL" id="PBL03679.1"/>
    </source>
</evidence>
<sequence>MTPSIVILMCLSWQEYIFPPPSPLLITSLCWHGWLVHGLTVSFDHGIHSFHDLTLSFHSHFNHSLIPGHPIPSHPIHTCVFTVVYKYY</sequence>
<dbReference type="InParanoid" id="A0A2H3EM29"/>
<dbReference type="EMBL" id="KZ293644">
    <property type="protein sequence ID" value="PBL03679.1"/>
    <property type="molecule type" value="Genomic_DNA"/>
</dbReference>
<keyword evidence="2" id="KW-1185">Reference proteome</keyword>
<reference evidence="2" key="1">
    <citation type="journal article" date="2017" name="Nat. Ecol. Evol.">
        <title>Genome expansion and lineage-specific genetic innovations in the forest pathogenic fungi Armillaria.</title>
        <authorList>
            <person name="Sipos G."/>
            <person name="Prasanna A.N."/>
            <person name="Walter M.C."/>
            <person name="O'Connor E."/>
            <person name="Balint B."/>
            <person name="Krizsan K."/>
            <person name="Kiss B."/>
            <person name="Hess J."/>
            <person name="Varga T."/>
            <person name="Slot J."/>
            <person name="Riley R."/>
            <person name="Boka B."/>
            <person name="Rigling D."/>
            <person name="Barry K."/>
            <person name="Lee J."/>
            <person name="Mihaltcheva S."/>
            <person name="LaButti K."/>
            <person name="Lipzen A."/>
            <person name="Waldron R."/>
            <person name="Moloney N.M."/>
            <person name="Sperisen C."/>
            <person name="Kredics L."/>
            <person name="Vagvoelgyi C."/>
            <person name="Patrignani A."/>
            <person name="Fitzpatrick D."/>
            <person name="Nagy I."/>
            <person name="Doyle S."/>
            <person name="Anderson J.B."/>
            <person name="Grigoriev I.V."/>
            <person name="Gueldener U."/>
            <person name="Muensterkoetter M."/>
            <person name="Nagy L.G."/>
        </authorList>
    </citation>
    <scope>NUCLEOTIDE SEQUENCE [LARGE SCALE GENOMIC DNA]</scope>
    <source>
        <strain evidence="2">Ar21-2</strain>
    </source>
</reference>
<protein>
    <submittedName>
        <fullName evidence="1">Uncharacterized protein</fullName>
    </submittedName>
</protein>
<proteinExistence type="predicted"/>
<gene>
    <name evidence="1" type="ORF">ARMGADRAFT_27768</name>
</gene>
<evidence type="ECO:0000313" key="2">
    <source>
        <dbReference type="Proteomes" id="UP000217790"/>
    </source>
</evidence>
<dbReference type="AlphaFoldDB" id="A0A2H3EM29"/>
<organism evidence="1 2">
    <name type="scientific">Armillaria gallica</name>
    <name type="common">Bulbous honey fungus</name>
    <name type="synonym">Armillaria bulbosa</name>
    <dbReference type="NCBI Taxonomy" id="47427"/>
    <lineage>
        <taxon>Eukaryota</taxon>
        <taxon>Fungi</taxon>
        <taxon>Dikarya</taxon>
        <taxon>Basidiomycota</taxon>
        <taxon>Agaricomycotina</taxon>
        <taxon>Agaricomycetes</taxon>
        <taxon>Agaricomycetidae</taxon>
        <taxon>Agaricales</taxon>
        <taxon>Marasmiineae</taxon>
        <taxon>Physalacriaceae</taxon>
        <taxon>Armillaria</taxon>
    </lineage>
</organism>